<name>A0A2T0SS92_9PSEU</name>
<keyword evidence="2" id="KW-1185">Reference proteome</keyword>
<dbReference type="EMBL" id="PVTF01000012">
    <property type="protein sequence ID" value="PRY36279.1"/>
    <property type="molecule type" value="Genomic_DNA"/>
</dbReference>
<accession>A0A2T0SS92</accession>
<evidence type="ECO:0000313" key="2">
    <source>
        <dbReference type="Proteomes" id="UP000239494"/>
    </source>
</evidence>
<organism evidence="1 2">
    <name type="scientific">Umezawaea tangerina</name>
    <dbReference type="NCBI Taxonomy" id="84725"/>
    <lineage>
        <taxon>Bacteria</taxon>
        <taxon>Bacillati</taxon>
        <taxon>Actinomycetota</taxon>
        <taxon>Actinomycetes</taxon>
        <taxon>Pseudonocardiales</taxon>
        <taxon>Pseudonocardiaceae</taxon>
        <taxon>Umezawaea</taxon>
    </lineage>
</organism>
<sequence>MDNHLTALAHAATVAARLLQDHPDLPRVVGINLRPLLVSDDVEVEIALQLSPDSDLTGVATAVTNWARTLDCTVSFSVADTFTQIAAQTRIDGHAMQVWNHLTPADTATVFTGLGLPAPTRGTHVEISPSALLRTITTTPAAVA</sequence>
<protein>
    <submittedName>
        <fullName evidence="1">Uncharacterized protein</fullName>
    </submittedName>
</protein>
<reference evidence="1 2" key="1">
    <citation type="submission" date="2018-03" db="EMBL/GenBank/DDBJ databases">
        <title>Genomic Encyclopedia of Archaeal and Bacterial Type Strains, Phase II (KMG-II): from individual species to whole genera.</title>
        <authorList>
            <person name="Goeker M."/>
        </authorList>
    </citation>
    <scope>NUCLEOTIDE SEQUENCE [LARGE SCALE GENOMIC DNA]</scope>
    <source>
        <strain evidence="1 2">DSM 44720</strain>
    </source>
</reference>
<dbReference type="AlphaFoldDB" id="A0A2T0SS92"/>
<gene>
    <name evidence="1" type="ORF">CLV43_112206</name>
</gene>
<dbReference type="Proteomes" id="UP000239494">
    <property type="component" value="Unassembled WGS sequence"/>
</dbReference>
<proteinExistence type="predicted"/>
<evidence type="ECO:0000313" key="1">
    <source>
        <dbReference type="EMBL" id="PRY36279.1"/>
    </source>
</evidence>
<comment type="caution">
    <text evidence="1">The sequence shown here is derived from an EMBL/GenBank/DDBJ whole genome shotgun (WGS) entry which is preliminary data.</text>
</comment>
<dbReference type="RefSeq" id="WP_170156151.1">
    <property type="nucleotide sequence ID" value="NZ_PVTF01000012.1"/>
</dbReference>